<evidence type="ECO:0000256" key="4">
    <source>
        <dbReference type="ARBA" id="ARBA00093779"/>
    </source>
</evidence>
<keyword evidence="5" id="KW-0175">Coiled coil</keyword>
<keyword evidence="3" id="KW-0843">Virulence</keyword>
<evidence type="ECO:0000256" key="1">
    <source>
        <dbReference type="ARBA" id="ARBA00004613"/>
    </source>
</evidence>
<evidence type="ECO:0000256" key="5">
    <source>
        <dbReference type="SAM" id="Coils"/>
    </source>
</evidence>
<dbReference type="InterPro" id="IPR058928">
    <property type="entry name" value="EsxC"/>
</dbReference>
<keyword evidence="2" id="KW-0964">Secreted</keyword>
<keyword evidence="7" id="KW-1185">Reference proteome</keyword>
<dbReference type="EMBL" id="FMZB01000004">
    <property type="protein sequence ID" value="SDC84697.1"/>
    <property type="molecule type" value="Genomic_DNA"/>
</dbReference>
<protein>
    <submittedName>
        <fullName evidence="6">Uncharacterized protein</fullName>
    </submittedName>
</protein>
<organism evidence="6 7">
    <name type="scientific">Terribacillus halophilus</name>
    <dbReference type="NCBI Taxonomy" id="361279"/>
    <lineage>
        <taxon>Bacteria</taxon>
        <taxon>Bacillati</taxon>
        <taxon>Bacillota</taxon>
        <taxon>Bacilli</taxon>
        <taxon>Bacillales</taxon>
        <taxon>Bacillaceae</taxon>
        <taxon>Terribacillus</taxon>
    </lineage>
</organism>
<proteinExistence type="inferred from homology"/>
<dbReference type="STRING" id="361279.SAMN05421663_104296"/>
<feature type="coiled-coil region" evidence="5">
    <location>
        <begin position="10"/>
        <end position="41"/>
    </location>
</feature>
<comment type="subcellular location">
    <subcellularLocation>
        <location evidence="1">Secreted</location>
    </subcellularLocation>
</comment>
<comment type="similarity">
    <text evidence="4">Belongs to the EsxC family.</text>
</comment>
<evidence type="ECO:0000256" key="3">
    <source>
        <dbReference type="ARBA" id="ARBA00023026"/>
    </source>
</evidence>
<dbReference type="OrthoDB" id="2941170at2"/>
<evidence type="ECO:0000256" key="2">
    <source>
        <dbReference type="ARBA" id="ARBA00022525"/>
    </source>
</evidence>
<dbReference type="Pfam" id="PF26323">
    <property type="entry name" value="EsxC"/>
    <property type="match status" value="1"/>
</dbReference>
<sequence>MLEWLFGTENERKRDEYHKLYNKLEDLKAEHDKLIREAESSFSSYKSSMPCVAEDSMPFNDFLPAQERLDSKFSDYIDKENDYRSKLVSASNQAYDRYLYYKRKAMEEAKED</sequence>
<name>A0A1G6PZ68_9BACI</name>
<dbReference type="Proteomes" id="UP000198666">
    <property type="component" value="Unassembled WGS sequence"/>
</dbReference>
<evidence type="ECO:0000313" key="6">
    <source>
        <dbReference type="EMBL" id="SDC84697.1"/>
    </source>
</evidence>
<gene>
    <name evidence="6" type="ORF">SAMN05421663_104296</name>
</gene>
<evidence type="ECO:0000313" key="7">
    <source>
        <dbReference type="Proteomes" id="UP000198666"/>
    </source>
</evidence>
<accession>A0A1G6PZ68</accession>
<dbReference type="AlphaFoldDB" id="A0A1G6PZ68"/>
<dbReference type="RefSeq" id="WP_093727074.1">
    <property type="nucleotide sequence ID" value="NZ_FMZB01000004.1"/>
</dbReference>
<reference evidence="7" key="1">
    <citation type="submission" date="2016-10" db="EMBL/GenBank/DDBJ databases">
        <authorList>
            <person name="Varghese N."/>
            <person name="Submissions S."/>
        </authorList>
    </citation>
    <scope>NUCLEOTIDE SEQUENCE [LARGE SCALE GENOMIC DNA]</scope>
    <source>
        <strain evidence="7">DSM 21620</strain>
    </source>
</reference>